<reference evidence="1" key="1">
    <citation type="submission" date="2020-05" db="EMBL/GenBank/DDBJ databases">
        <authorList>
            <person name="Chiriac C."/>
            <person name="Salcher M."/>
            <person name="Ghai R."/>
            <person name="Kavagutti S V."/>
        </authorList>
    </citation>
    <scope>NUCLEOTIDE SEQUENCE</scope>
</reference>
<protein>
    <submittedName>
        <fullName evidence="1">Unannotated protein</fullName>
    </submittedName>
</protein>
<proteinExistence type="predicted"/>
<dbReference type="AlphaFoldDB" id="A0A6J5YJ37"/>
<sequence length="38" mass="4184">MSSGERGSRFEKEIARLDVVAGWTHMVTDGNLGMHHNG</sequence>
<dbReference type="EMBL" id="CAEMXZ010000054">
    <property type="protein sequence ID" value="CAB4323562.1"/>
    <property type="molecule type" value="Genomic_DNA"/>
</dbReference>
<gene>
    <name evidence="1" type="ORF">UFOPK1392_01318</name>
</gene>
<evidence type="ECO:0000313" key="1">
    <source>
        <dbReference type="EMBL" id="CAB4323562.1"/>
    </source>
</evidence>
<organism evidence="1">
    <name type="scientific">freshwater metagenome</name>
    <dbReference type="NCBI Taxonomy" id="449393"/>
    <lineage>
        <taxon>unclassified sequences</taxon>
        <taxon>metagenomes</taxon>
        <taxon>ecological metagenomes</taxon>
    </lineage>
</organism>
<accession>A0A6J5YJ37</accession>
<name>A0A6J5YJ37_9ZZZZ</name>